<feature type="transmembrane region" description="Helical" evidence="7">
    <location>
        <begin position="206"/>
        <end position="225"/>
    </location>
</feature>
<organism evidence="9 10">
    <name type="scientific">Nonomuraea zeae</name>
    <dbReference type="NCBI Taxonomy" id="1642303"/>
    <lineage>
        <taxon>Bacteria</taxon>
        <taxon>Bacillati</taxon>
        <taxon>Actinomycetota</taxon>
        <taxon>Actinomycetes</taxon>
        <taxon>Streptosporangiales</taxon>
        <taxon>Streptosporangiaceae</taxon>
        <taxon>Nonomuraea</taxon>
    </lineage>
</organism>
<dbReference type="SUPFAM" id="SSF103473">
    <property type="entry name" value="MFS general substrate transporter"/>
    <property type="match status" value="1"/>
</dbReference>
<feature type="transmembrane region" description="Helical" evidence="7">
    <location>
        <begin position="360"/>
        <end position="387"/>
    </location>
</feature>
<dbReference type="InterPro" id="IPR020846">
    <property type="entry name" value="MFS_dom"/>
</dbReference>
<keyword evidence="5 7" id="KW-1133">Transmembrane helix</keyword>
<dbReference type="InterPro" id="IPR036259">
    <property type="entry name" value="MFS_trans_sf"/>
</dbReference>
<keyword evidence="6 7" id="KW-0472">Membrane</keyword>
<comment type="subcellular location">
    <subcellularLocation>
        <location evidence="1">Cell membrane</location>
        <topology evidence="1">Multi-pass membrane protein</topology>
    </subcellularLocation>
</comment>
<protein>
    <submittedName>
        <fullName evidence="9">DHA2 family efflux MFS transporter permease subunit</fullName>
    </submittedName>
</protein>
<dbReference type="RefSeq" id="WP_138698694.1">
    <property type="nucleotide sequence ID" value="NZ_JBHSAZ010000107.1"/>
</dbReference>
<dbReference type="PANTHER" id="PTHR42718">
    <property type="entry name" value="MAJOR FACILITATOR SUPERFAMILY MULTIDRUG TRANSPORTER MFSC"/>
    <property type="match status" value="1"/>
</dbReference>
<dbReference type="NCBIfam" id="TIGR00711">
    <property type="entry name" value="efflux_EmrB"/>
    <property type="match status" value="1"/>
</dbReference>
<name>A0A5S4F486_9ACTN</name>
<feature type="transmembrane region" description="Helical" evidence="7">
    <location>
        <begin position="301"/>
        <end position="323"/>
    </location>
</feature>
<dbReference type="OrthoDB" id="7375466at2"/>
<dbReference type="InterPro" id="IPR011701">
    <property type="entry name" value="MFS"/>
</dbReference>
<reference evidence="9 10" key="1">
    <citation type="submission" date="2019-05" db="EMBL/GenBank/DDBJ databases">
        <title>Draft genome sequence of Nonomuraea zeae DSM 100528.</title>
        <authorList>
            <person name="Saricaoglu S."/>
            <person name="Isik K."/>
        </authorList>
    </citation>
    <scope>NUCLEOTIDE SEQUENCE [LARGE SCALE GENOMIC DNA]</scope>
    <source>
        <strain evidence="9 10">DSM 100528</strain>
    </source>
</reference>
<keyword evidence="4 7" id="KW-0812">Transmembrane</keyword>
<dbReference type="Gene3D" id="1.20.1720.10">
    <property type="entry name" value="Multidrug resistance protein D"/>
    <property type="match status" value="1"/>
</dbReference>
<evidence type="ECO:0000256" key="5">
    <source>
        <dbReference type="ARBA" id="ARBA00022989"/>
    </source>
</evidence>
<evidence type="ECO:0000256" key="6">
    <source>
        <dbReference type="ARBA" id="ARBA00023136"/>
    </source>
</evidence>
<evidence type="ECO:0000256" key="2">
    <source>
        <dbReference type="ARBA" id="ARBA00022448"/>
    </source>
</evidence>
<dbReference type="GO" id="GO:0022857">
    <property type="term" value="F:transmembrane transporter activity"/>
    <property type="evidence" value="ECO:0007669"/>
    <property type="project" value="InterPro"/>
</dbReference>
<evidence type="ECO:0000313" key="9">
    <source>
        <dbReference type="EMBL" id="TMR10960.1"/>
    </source>
</evidence>
<evidence type="ECO:0000256" key="1">
    <source>
        <dbReference type="ARBA" id="ARBA00004651"/>
    </source>
</evidence>
<dbReference type="Gene3D" id="1.20.1250.20">
    <property type="entry name" value="MFS general substrate transporter like domains"/>
    <property type="match status" value="1"/>
</dbReference>
<dbReference type="PANTHER" id="PTHR42718:SF46">
    <property type="entry name" value="BLR6921 PROTEIN"/>
    <property type="match status" value="1"/>
</dbReference>
<sequence>MNPPKTTTAADRPALLTTLVLIAGPVLSMIDTSIVNVAVPDLVRELDRPLATVQWAVSGYLLAMAVGLAATSFLARRFGLLPTYAASLALFTLTSLACALAQGASALIVFRALQGLAGAPMVPLAVGLLIGGGGAVRDTRKMPIAAALAFFAAPALGVSAGGLLISVYGWRAIFLVNLPIGLLALPGVIAAYRAGLGTRPDPRARLDLPGMALLAAGLGTVTYGVEQAMSHGWADPWWPLGLILLAGYVMWARSRTNPALDLGLVRHRARALTLALCALSSVVLFAVLFLAPLLLQNIQHHSTAIVGLALLPQGLAMGLSAPLGTRLVERWSVRVVVLAGMLFLAVMTGAMALLSADTPVWVTTLVLCGRGAAIGLTSQPLVLALLGGLPQDRIPDGNTLFSVVQRLAGSFGIALLATLFATRSTATGSALTGFHQAVLVLGGVALLGAAAALLLPRRLPVQAAG</sequence>
<keyword evidence="10" id="KW-1185">Reference proteome</keyword>
<comment type="caution">
    <text evidence="9">The sequence shown here is derived from an EMBL/GenBank/DDBJ whole genome shotgun (WGS) entry which is preliminary data.</text>
</comment>
<feature type="transmembrane region" description="Helical" evidence="7">
    <location>
        <begin position="52"/>
        <end position="75"/>
    </location>
</feature>
<gene>
    <name evidence="9" type="ORF">ETD85_59900</name>
</gene>
<dbReference type="AlphaFoldDB" id="A0A5S4F486"/>
<accession>A0A5S4F486</accession>
<evidence type="ECO:0000256" key="3">
    <source>
        <dbReference type="ARBA" id="ARBA00022475"/>
    </source>
</evidence>
<dbReference type="Proteomes" id="UP000306628">
    <property type="component" value="Unassembled WGS sequence"/>
</dbReference>
<evidence type="ECO:0000256" key="7">
    <source>
        <dbReference type="SAM" id="Phobius"/>
    </source>
</evidence>
<dbReference type="PROSITE" id="PS50850">
    <property type="entry name" value="MFS"/>
    <property type="match status" value="1"/>
</dbReference>
<proteinExistence type="predicted"/>
<feature type="transmembrane region" description="Helical" evidence="7">
    <location>
        <begin position="87"/>
        <end position="110"/>
    </location>
</feature>
<evidence type="ECO:0000313" key="10">
    <source>
        <dbReference type="Proteomes" id="UP000306628"/>
    </source>
</evidence>
<evidence type="ECO:0000256" key="4">
    <source>
        <dbReference type="ARBA" id="ARBA00022692"/>
    </source>
</evidence>
<dbReference type="Pfam" id="PF07690">
    <property type="entry name" value="MFS_1"/>
    <property type="match status" value="1"/>
</dbReference>
<feature type="transmembrane region" description="Helical" evidence="7">
    <location>
        <begin position="148"/>
        <end position="168"/>
    </location>
</feature>
<keyword evidence="2" id="KW-0813">Transport</keyword>
<feature type="transmembrane region" description="Helical" evidence="7">
    <location>
        <begin position="399"/>
        <end position="421"/>
    </location>
</feature>
<feature type="transmembrane region" description="Helical" evidence="7">
    <location>
        <begin position="237"/>
        <end position="253"/>
    </location>
</feature>
<dbReference type="GO" id="GO:0005886">
    <property type="term" value="C:plasma membrane"/>
    <property type="evidence" value="ECO:0007669"/>
    <property type="project" value="UniProtKB-SubCell"/>
</dbReference>
<evidence type="ECO:0000259" key="8">
    <source>
        <dbReference type="PROSITE" id="PS50850"/>
    </source>
</evidence>
<feature type="domain" description="Major facilitator superfamily (MFS) profile" evidence="8">
    <location>
        <begin position="17"/>
        <end position="460"/>
    </location>
</feature>
<dbReference type="InterPro" id="IPR004638">
    <property type="entry name" value="EmrB-like"/>
</dbReference>
<keyword evidence="3" id="KW-1003">Cell membrane</keyword>
<feature type="transmembrane region" description="Helical" evidence="7">
    <location>
        <begin position="335"/>
        <end position="354"/>
    </location>
</feature>
<feature type="transmembrane region" description="Helical" evidence="7">
    <location>
        <begin position="116"/>
        <end position="136"/>
    </location>
</feature>
<dbReference type="EMBL" id="VCKX01000497">
    <property type="protein sequence ID" value="TMR10960.1"/>
    <property type="molecule type" value="Genomic_DNA"/>
</dbReference>
<feature type="transmembrane region" description="Helical" evidence="7">
    <location>
        <begin position="433"/>
        <end position="455"/>
    </location>
</feature>
<feature type="transmembrane region" description="Helical" evidence="7">
    <location>
        <begin position="274"/>
        <end position="295"/>
    </location>
</feature>
<feature type="transmembrane region" description="Helical" evidence="7">
    <location>
        <begin position="174"/>
        <end position="194"/>
    </location>
</feature>